<dbReference type="GO" id="GO:0034274">
    <property type="term" value="C:Atg12-Atg5-Atg16 complex"/>
    <property type="evidence" value="ECO:0007669"/>
    <property type="project" value="TreeGrafter"/>
</dbReference>
<comment type="caution">
    <text evidence="3">The sequence shown here is derived from an EMBL/GenBank/DDBJ whole genome shotgun (WGS) entry which is preliminary data.</text>
</comment>
<reference evidence="3 4" key="1">
    <citation type="journal article" date="2018" name="Sci. Rep.">
        <title>Genomic signatures of local adaptation to the degree of environmental predictability in rotifers.</title>
        <authorList>
            <person name="Franch-Gras L."/>
            <person name="Hahn C."/>
            <person name="Garcia-Roger E.M."/>
            <person name="Carmona M.J."/>
            <person name="Serra M."/>
            <person name="Gomez A."/>
        </authorList>
    </citation>
    <scope>NUCLEOTIDE SEQUENCE [LARGE SCALE GENOMIC DNA]</scope>
    <source>
        <strain evidence="3">HYR1</strain>
    </source>
</reference>
<evidence type="ECO:0000256" key="1">
    <source>
        <dbReference type="PROSITE-ProRule" id="PRU00221"/>
    </source>
</evidence>
<keyword evidence="2" id="KW-0175">Coiled coil</keyword>
<dbReference type="Gene3D" id="2.130.10.10">
    <property type="entry name" value="YVTN repeat-like/Quinoprotein amine dehydrogenase"/>
    <property type="match status" value="1"/>
</dbReference>
<dbReference type="InterPro" id="IPR001680">
    <property type="entry name" value="WD40_rpt"/>
</dbReference>
<dbReference type="AlphaFoldDB" id="A0A3M7QUX4"/>
<dbReference type="InterPro" id="IPR036322">
    <property type="entry name" value="WD40_repeat_dom_sf"/>
</dbReference>
<organism evidence="3 4">
    <name type="scientific">Brachionus plicatilis</name>
    <name type="common">Marine rotifer</name>
    <name type="synonym">Brachionus muelleri</name>
    <dbReference type="NCBI Taxonomy" id="10195"/>
    <lineage>
        <taxon>Eukaryota</taxon>
        <taxon>Metazoa</taxon>
        <taxon>Spiralia</taxon>
        <taxon>Gnathifera</taxon>
        <taxon>Rotifera</taxon>
        <taxon>Eurotatoria</taxon>
        <taxon>Monogononta</taxon>
        <taxon>Pseudotrocha</taxon>
        <taxon>Ploima</taxon>
        <taxon>Brachionidae</taxon>
        <taxon>Brachionus</taxon>
    </lineage>
</organism>
<evidence type="ECO:0000256" key="2">
    <source>
        <dbReference type="SAM" id="Coils"/>
    </source>
</evidence>
<protein>
    <submittedName>
        <fullName evidence="3">Autophagy-related 16-1-like</fullName>
    </submittedName>
</protein>
<dbReference type="GO" id="GO:0043495">
    <property type="term" value="F:protein-membrane adaptor activity"/>
    <property type="evidence" value="ECO:0007669"/>
    <property type="project" value="TreeGrafter"/>
</dbReference>
<keyword evidence="1" id="KW-0853">WD repeat</keyword>
<feature type="repeat" description="WD" evidence="1">
    <location>
        <begin position="249"/>
        <end position="290"/>
    </location>
</feature>
<proteinExistence type="predicted"/>
<evidence type="ECO:0000313" key="3">
    <source>
        <dbReference type="EMBL" id="RNA14755.1"/>
    </source>
</evidence>
<dbReference type="GO" id="GO:0034045">
    <property type="term" value="C:phagophore assembly site membrane"/>
    <property type="evidence" value="ECO:0007669"/>
    <property type="project" value="TreeGrafter"/>
</dbReference>
<name>A0A3M7QUX4_BRAPC</name>
<dbReference type="SUPFAM" id="SSF50978">
    <property type="entry name" value="WD40 repeat-like"/>
    <property type="match status" value="1"/>
</dbReference>
<dbReference type="PROSITE" id="PS50082">
    <property type="entry name" value="WD_REPEATS_2"/>
    <property type="match status" value="1"/>
</dbReference>
<gene>
    <name evidence="3" type="ORF">BpHYR1_024747</name>
</gene>
<dbReference type="InterPro" id="IPR045160">
    <property type="entry name" value="ATG16"/>
</dbReference>
<dbReference type="SMART" id="SM00320">
    <property type="entry name" value="WD40"/>
    <property type="match status" value="2"/>
</dbReference>
<dbReference type="OrthoDB" id="6262491at2759"/>
<accession>A0A3M7QUX4</accession>
<dbReference type="PROSITE" id="PS50294">
    <property type="entry name" value="WD_REPEATS_REGION"/>
    <property type="match status" value="1"/>
</dbReference>
<dbReference type="InterPro" id="IPR015943">
    <property type="entry name" value="WD40/YVTN_repeat-like_dom_sf"/>
</dbReference>
<evidence type="ECO:0000313" key="4">
    <source>
        <dbReference type="Proteomes" id="UP000276133"/>
    </source>
</evidence>
<dbReference type="GO" id="GO:0000045">
    <property type="term" value="P:autophagosome assembly"/>
    <property type="evidence" value="ECO:0007669"/>
    <property type="project" value="InterPro"/>
</dbReference>
<dbReference type="STRING" id="10195.A0A3M7QUX4"/>
<dbReference type="Pfam" id="PF00400">
    <property type="entry name" value="WD40"/>
    <property type="match status" value="2"/>
</dbReference>
<dbReference type="PANTHER" id="PTHR19878:SF8">
    <property type="entry name" value="AUTOPHAGY-RELATED 16, ISOFORM F"/>
    <property type="match status" value="1"/>
</dbReference>
<feature type="coiled-coil region" evidence="2">
    <location>
        <begin position="37"/>
        <end position="153"/>
    </location>
</feature>
<dbReference type="EMBL" id="REGN01005116">
    <property type="protein sequence ID" value="RNA14755.1"/>
    <property type="molecule type" value="Genomic_DNA"/>
</dbReference>
<dbReference type="PANTHER" id="PTHR19878">
    <property type="entry name" value="AUTOPHAGY PROTEIN 16-LIKE"/>
    <property type="match status" value="1"/>
</dbReference>
<dbReference type="GO" id="GO:0000421">
    <property type="term" value="C:autophagosome membrane"/>
    <property type="evidence" value="ECO:0007669"/>
    <property type="project" value="TreeGrafter"/>
</dbReference>
<keyword evidence="4" id="KW-1185">Reference proteome</keyword>
<sequence>MTAIDSTLRNEILNKLKKRNNSENGFHSHIIKSHSKLTELNITLKQEINEVKMENQRLVQENIELRKSSGSTTTNASISVDKYQLFEEKLLKAKDEVIDLQKRLVDNILKSILDLESKSELLKAANKELENKIAACEEQIKLWKDEKVETELQFNCLLQKYIKTKEEYQQILTESMRFKQELIENVNKLNEFEAERIQLKLKEELLKAQTDFSHINLNDTPMSIGASNHRNLKMHAYNIPLVNKAVYKFDCNEGEVNAIKYHRNGKYFATGGGDRKIKLWDFKDGKADHIGNLIGSNASVASIDIDSENNLIAGTSFDFACRIWSMNDHRLRVSEIKYS</sequence>
<dbReference type="Proteomes" id="UP000276133">
    <property type="component" value="Unassembled WGS sequence"/>
</dbReference>